<organism evidence="3">
    <name type="scientific">Magnetospirillum gryphiswaldense</name>
    <dbReference type="NCBI Taxonomy" id="55518"/>
    <lineage>
        <taxon>Bacteria</taxon>
        <taxon>Pseudomonadati</taxon>
        <taxon>Pseudomonadota</taxon>
        <taxon>Alphaproteobacteria</taxon>
        <taxon>Rhodospirillales</taxon>
        <taxon>Rhodospirillaceae</taxon>
        <taxon>Magnetospirillum</taxon>
    </lineage>
</organism>
<name>A4TXV3_9PROT</name>
<reference evidence="3" key="1">
    <citation type="journal article" date="2007" name="J. Bacteriol.">
        <title>Comparative genome analysis of four magnetotactic bacteria reveals a complex set of group-specific genes implicated in magnetosome biomineralization and function.</title>
        <authorList>
            <person name="Richter M."/>
            <person name="Kube M."/>
            <person name="Bazylinski D.A."/>
            <person name="Lombardot T."/>
            <person name="Gloeckner F.O."/>
            <person name="Reinhardt R."/>
            <person name="Schueler D."/>
        </authorList>
    </citation>
    <scope>NUCLEOTIDE SEQUENCE</scope>
    <source>
        <strain evidence="3">MSR-1</strain>
    </source>
</reference>
<evidence type="ECO:0000259" key="2">
    <source>
        <dbReference type="Pfam" id="PF13670"/>
    </source>
</evidence>
<protein>
    <recommendedName>
        <fullName evidence="2">PepSY domain-containing protein</fullName>
    </recommendedName>
</protein>
<feature type="domain" description="PepSY" evidence="2">
    <location>
        <begin position="13"/>
        <end position="86"/>
    </location>
</feature>
<evidence type="ECO:0000313" key="3">
    <source>
        <dbReference type="EMBL" id="CAM75460.1"/>
    </source>
</evidence>
<feature type="chain" id="PRO_5002673171" description="PepSY domain-containing protein" evidence="1">
    <location>
        <begin position="29"/>
        <end position="153"/>
    </location>
</feature>
<gene>
    <name evidence="3" type="ORF">MGR_3459</name>
</gene>
<accession>A4TXV3</accession>
<sequence>METIMKTIATAIIATVLGGAILSAQAFAATPDNGHLPPTYIVYKLVQDGVQLRKLETEHDVYEAWVDAGDGTLVKVGIDPHNAELTADFNDSRNNNHQSPAVDAAQAVQTVAATGHWDVREIGLKNGAWQVKAADDAGQMEKFRVDAQSGQIR</sequence>
<dbReference type="InterPro" id="IPR025711">
    <property type="entry name" value="PepSY"/>
</dbReference>
<dbReference type="EMBL" id="CU459003">
    <property type="protein sequence ID" value="CAM75460.1"/>
    <property type="molecule type" value="Genomic_DNA"/>
</dbReference>
<evidence type="ECO:0000256" key="1">
    <source>
        <dbReference type="SAM" id="SignalP"/>
    </source>
</evidence>
<proteinExistence type="predicted"/>
<dbReference type="Pfam" id="PF13670">
    <property type="entry name" value="PepSY_2"/>
    <property type="match status" value="1"/>
</dbReference>
<keyword evidence="1" id="KW-0732">Signal</keyword>
<feature type="signal peptide" evidence="1">
    <location>
        <begin position="1"/>
        <end position="28"/>
    </location>
</feature>
<dbReference type="AlphaFoldDB" id="A4TXV3"/>